<dbReference type="AlphaFoldDB" id="A0A1D2A3W6"/>
<feature type="non-terminal residue" evidence="11">
    <location>
        <position position="1"/>
    </location>
</feature>
<proteinExistence type="inferred from homology"/>
<sequence length="137" mass="14337">PVRRCRGAHGRGLPGTRLPCPPASMPIAATPPQPIIRPPFTQFVAGGIAGGTAAAATTPLDVVKTRLQLEGLGSATRYQTMSVIPVMRRIAGEEGAAALWSGWRPRVLFNAPAAAICWGVYETCKTFLAGDDVADQA</sequence>
<dbReference type="GO" id="GO:0048250">
    <property type="term" value="P:iron import into the mitochondrion"/>
    <property type="evidence" value="ECO:0007669"/>
    <property type="project" value="TreeGrafter"/>
</dbReference>
<evidence type="ECO:0008006" key="12">
    <source>
        <dbReference type="Google" id="ProtNLM"/>
    </source>
</evidence>
<comment type="similarity">
    <text evidence="2 9">Belongs to the mitochondrial carrier (TC 2.A.29) family.</text>
</comment>
<dbReference type="PROSITE" id="PS50920">
    <property type="entry name" value="SOLCAR"/>
    <property type="match status" value="1"/>
</dbReference>
<feature type="repeat" description="Solcar" evidence="8">
    <location>
        <begin position="37"/>
        <end position="127"/>
    </location>
</feature>
<dbReference type="GO" id="GO:0031966">
    <property type="term" value="C:mitochondrial membrane"/>
    <property type="evidence" value="ECO:0007669"/>
    <property type="project" value="UniProtKB-SubCell"/>
</dbReference>
<evidence type="ECO:0000256" key="7">
    <source>
        <dbReference type="ARBA" id="ARBA00023136"/>
    </source>
</evidence>
<evidence type="ECO:0000256" key="3">
    <source>
        <dbReference type="ARBA" id="ARBA00022448"/>
    </source>
</evidence>
<evidence type="ECO:0000256" key="1">
    <source>
        <dbReference type="ARBA" id="ARBA00004225"/>
    </source>
</evidence>
<evidence type="ECO:0000256" key="6">
    <source>
        <dbReference type="ARBA" id="ARBA00023128"/>
    </source>
</evidence>
<evidence type="ECO:0000256" key="2">
    <source>
        <dbReference type="ARBA" id="ARBA00006375"/>
    </source>
</evidence>
<keyword evidence="3 9" id="KW-0813">Transport</keyword>
<dbReference type="InterPro" id="IPR023395">
    <property type="entry name" value="MCP_dom_sf"/>
</dbReference>
<organism evidence="11">
    <name type="scientific">Auxenochlorella protothecoides</name>
    <name type="common">Green microalga</name>
    <name type="synonym">Chlorella protothecoides</name>
    <dbReference type="NCBI Taxonomy" id="3075"/>
    <lineage>
        <taxon>Eukaryota</taxon>
        <taxon>Viridiplantae</taxon>
        <taxon>Chlorophyta</taxon>
        <taxon>core chlorophytes</taxon>
        <taxon>Trebouxiophyceae</taxon>
        <taxon>Chlorellales</taxon>
        <taxon>Chlorellaceae</taxon>
        <taxon>Auxenochlorella</taxon>
    </lineage>
</organism>
<protein>
    <recommendedName>
        <fullName evidence="12">Mitochondrial carrier protein</fullName>
    </recommendedName>
</protein>
<gene>
    <name evidence="11" type="ORF">g.64825</name>
</gene>
<dbReference type="SUPFAM" id="SSF103506">
    <property type="entry name" value="Mitochondrial carrier"/>
    <property type="match status" value="1"/>
</dbReference>
<dbReference type="EMBL" id="GDKF01004740">
    <property type="protein sequence ID" value="JAT73882.1"/>
    <property type="molecule type" value="Transcribed_RNA"/>
</dbReference>
<dbReference type="GO" id="GO:0015093">
    <property type="term" value="F:ferrous iron transmembrane transporter activity"/>
    <property type="evidence" value="ECO:0007669"/>
    <property type="project" value="TreeGrafter"/>
</dbReference>
<dbReference type="Gene3D" id="1.50.40.10">
    <property type="entry name" value="Mitochondrial carrier domain"/>
    <property type="match status" value="1"/>
</dbReference>
<dbReference type="PANTHER" id="PTHR45758:SF4">
    <property type="entry name" value="MITOFERRIN-1"/>
    <property type="match status" value="1"/>
</dbReference>
<evidence type="ECO:0000256" key="10">
    <source>
        <dbReference type="SAM" id="MobiDB-lite"/>
    </source>
</evidence>
<dbReference type="Pfam" id="PF00153">
    <property type="entry name" value="Mito_carr"/>
    <property type="match status" value="1"/>
</dbReference>
<keyword evidence="7 8" id="KW-0472">Membrane</keyword>
<evidence type="ECO:0000313" key="11">
    <source>
        <dbReference type="EMBL" id="JAT73882.1"/>
    </source>
</evidence>
<dbReference type="PANTHER" id="PTHR45758">
    <property type="entry name" value="MITOFERRIN-1-RELATED"/>
    <property type="match status" value="1"/>
</dbReference>
<comment type="subcellular location">
    <subcellularLocation>
        <location evidence="1">Mitochondrion membrane</location>
        <topology evidence="1">Multi-pass membrane protein</topology>
    </subcellularLocation>
</comment>
<evidence type="ECO:0000256" key="8">
    <source>
        <dbReference type="PROSITE-ProRule" id="PRU00282"/>
    </source>
</evidence>
<evidence type="ECO:0000256" key="5">
    <source>
        <dbReference type="ARBA" id="ARBA00022989"/>
    </source>
</evidence>
<evidence type="ECO:0000256" key="4">
    <source>
        <dbReference type="ARBA" id="ARBA00022692"/>
    </source>
</evidence>
<name>A0A1D2A3W6_AUXPR</name>
<keyword evidence="4 8" id="KW-0812">Transmembrane</keyword>
<keyword evidence="5" id="KW-1133">Transmembrane helix</keyword>
<evidence type="ECO:0000256" key="9">
    <source>
        <dbReference type="RuleBase" id="RU000488"/>
    </source>
</evidence>
<feature type="region of interest" description="Disordered" evidence="10">
    <location>
        <begin position="1"/>
        <end position="22"/>
    </location>
</feature>
<keyword evidence="6" id="KW-0496">Mitochondrion</keyword>
<accession>A0A1D2A3W6</accession>
<dbReference type="InterPro" id="IPR018108">
    <property type="entry name" value="MCP_transmembrane"/>
</dbReference>
<reference evidence="11" key="1">
    <citation type="submission" date="2015-08" db="EMBL/GenBank/DDBJ databases">
        <authorList>
            <person name="Babu N.S."/>
            <person name="Beckwith C.J."/>
            <person name="Beseler K.G."/>
            <person name="Brison A."/>
            <person name="Carone J.V."/>
            <person name="Caskin T.P."/>
            <person name="Diamond M."/>
            <person name="Durham M.E."/>
            <person name="Foxe J.M."/>
            <person name="Go M."/>
            <person name="Henderson B.A."/>
            <person name="Jones I.B."/>
            <person name="McGettigan J.A."/>
            <person name="Micheletti S.J."/>
            <person name="Nasrallah M.E."/>
            <person name="Ortiz D."/>
            <person name="Piller C.R."/>
            <person name="Privatt S.R."/>
            <person name="Schneider S.L."/>
            <person name="Sharp S."/>
            <person name="Smith T.C."/>
            <person name="Stanton J.D."/>
            <person name="Ullery H.E."/>
            <person name="Wilson R.J."/>
            <person name="Serrano M.G."/>
            <person name="Buck G."/>
            <person name="Lee V."/>
            <person name="Wang Y."/>
            <person name="Carvalho R."/>
            <person name="Voegtly L."/>
            <person name="Shi R."/>
            <person name="Duckworth R."/>
            <person name="Johnson A."/>
            <person name="Loviza R."/>
            <person name="Walstead R."/>
            <person name="Shah Z."/>
            <person name="Kiflezghi M."/>
            <person name="Wade K."/>
            <person name="Ball S.L."/>
            <person name="Bradley K.W."/>
            <person name="Asai D.J."/>
            <person name="Bowman C.A."/>
            <person name="Russell D.A."/>
            <person name="Pope W.H."/>
            <person name="Jacobs-Sera D."/>
            <person name="Hendrix R.W."/>
            <person name="Hatfull G.F."/>
        </authorList>
    </citation>
    <scope>NUCLEOTIDE SEQUENCE</scope>
</reference>